<reference evidence="1 2" key="1">
    <citation type="submission" date="2023-03" db="EMBL/GenBank/DDBJ databases">
        <title>Bacillus Genome Sequencing.</title>
        <authorList>
            <person name="Dunlap C."/>
        </authorList>
    </citation>
    <scope>NUCLEOTIDE SEQUENCE [LARGE SCALE GENOMIC DNA]</scope>
    <source>
        <strain evidence="1 2">B-615</strain>
    </source>
</reference>
<evidence type="ECO:0000313" key="1">
    <source>
        <dbReference type="EMBL" id="MED1565341.1"/>
    </source>
</evidence>
<name>A0ABU6MRK6_9BACI</name>
<accession>A0ABU6MRK6</accession>
<dbReference type="EMBL" id="JARMDB010000004">
    <property type="protein sequence ID" value="MED1565341.1"/>
    <property type="molecule type" value="Genomic_DNA"/>
</dbReference>
<dbReference type="RefSeq" id="WP_327919221.1">
    <property type="nucleotide sequence ID" value="NZ_JARMDB010000004.1"/>
</dbReference>
<gene>
    <name evidence="1" type="ORF">P4U88_05160</name>
</gene>
<dbReference type="Proteomes" id="UP001309448">
    <property type="component" value="Unassembled WGS sequence"/>
</dbReference>
<organism evidence="1 2">
    <name type="scientific">Bacillus paramycoides</name>
    <dbReference type="NCBI Taxonomy" id="2026194"/>
    <lineage>
        <taxon>Bacteria</taxon>
        <taxon>Bacillati</taxon>
        <taxon>Bacillota</taxon>
        <taxon>Bacilli</taxon>
        <taxon>Bacillales</taxon>
        <taxon>Bacillaceae</taxon>
        <taxon>Bacillus</taxon>
        <taxon>Bacillus cereus group</taxon>
    </lineage>
</organism>
<proteinExistence type="predicted"/>
<comment type="caution">
    <text evidence="1">The sequence shown here is derived from an EMBL/GenBank/DDBJ whole genome shotgun (WGS) entry which is preliminary data.</text>
</comment>
<protein>
    <submittedName>
        <fullName evidence="1">Uncharacterized protein</fullName>
    </submittedName>
</protein>
<sequence>MDKTHLENIIQTLIDDMKQETQEGHFWFWRYMEQICDKENEELYILADLPLLAQVLREKNAETFTQILSLFDSQKTCKLKQLLA</sequence>
<evidence type="ECO:0000313" key="2">
    <source>
        <dbReference type="Proteomes" id="UP001309448"/>
    </source>
</evidence>
<keyword evidence="2" id="KW-1185">Reference proteome</keyword>